<dbReference type="Proteomes" id="UP000427716">
    <property type="component" value="Chromosome"/>
</dbReference>
<evidence type="ECO:0000313" key="1">
    <source>
        <dbReference type="EMBL" id="QGT78140.1"/>
    </source>
</evidence>
<proteinExistence type="predicted"/>
<accession>A0A6I6CXP7</accession>
<name>A0A6I6CXP7_9GAMM</name>
<organism evidence="1 2">
    <name type="scientific">Guyparkeria halophila</name>
    <dbReference type="NCBI Taxonomy" id="47960"/>
    <lineage>
        <taxon>Bacteria</taxon>
        <taxon>Pseudomonadati</taxon>
        <taxon>Pseudomonadota</taxon>
        <taxon>Gammaproteobacteria</taxon>
        <taxon>Chromatiales</taxon>
        <taxon>Thioalkalibacteraceae</taxon>
        <taxon>Guyparkeria</taxon>
    </lineage>
</organism>
<dbReference type="EMBL" id="CP046415">
    <property type="protein sequence ID" value="QGT78140.1"/>
    <property type="molecule type" value="Genomic_DNA"/>
</dbReference>
<sequence length="121" mass="13348">MDSVYVKRDSSGDIVAIGREAEPGMAEAVAIDDPAVQRFLDPSRGAEPEAVAEALQRSDAELVRVVEDLTNLLIEKGVIKFTELPTAAQRKLLDRRQLRRDRKALDLIAGSDDNGDDRFMP</sequence>
<dbReference type="AlphaFoldDB" id="A0A6I6CXP7"/>
<keyword evidence="2" id="KW-1185">Reference proteome</keyword>
<dbReference type="RefSeq" id="WP_136865915.1">
    <property type="nucleotide sequence ID" value="NZ_CP046415.1"/>
</dbReference>
<gene>
    <name evidence="1" type="ORF">GM160_04085</name>
</gene>
<dbReference type="KEGG" id="ghl:GM160_04085"/>
<evidence type="ECO:0000313" key="2">
    <source>
        <dbReference type="Proteomes" id="UP000427716"/>
    </source>
</evidence>
<reference evidence="1 2" key="1">
    <citation type="submission" date="2019-11" db="EMBL/GenBank/DDBJ databases">
        <authorList>
            <person name="Zhang J."/>
            <person name="Sun C."/>
        </authorList>
    </citation>
    <scope>NUCLEOTIDE SEQUENCE [LARGE SCALE GENOMIC DNA]</scope>
    <source>
        <strain evidence="2">sp2</strain>
    </source>
</reference>
<protein>
    <submittedName>
        <fullName evidence="1">Tryptophan synthase subunit beta like protein</fullName>
    </submittedName>
</protein>